<dbReference type="Proteomes" id="UP000004508">
    <property type="component" value="Unassembled WGS sequence"/>
</dbReference>
<dbReference type="FunCoup" id="D6TQ99">
    <property type="interactions" value="576"/>
</dbReference>
<keyword evidence="3 5" id="KW-1133">Transmembrane helix</keyword>
<dbReference type="HAMAP" id="MF_00902">
    <property type="entry name" value="TatC"/>
    <property type="match status" value="1"/>
</dbReference>
<comment type="subunit">
    <text evidence="5">Forms a complex with TatA.</text>
</comment>
<dbReference type="GO" id="GO:0009977">
    <property type="term" value="F:proton motive force dependent protein transmembrane transporter activity"/>
    <property type="evidence" value="ECO:0007669"/>
    <property type="project" value="TreeGrafter"/>
</dbReference>
<sequence>MATRRIEDDPLEIPGNLVSESEEADTSELSNMSLLDHLEELRWRIVKSLIAIVICTVVTFFFRVQIMDFLTRPLPAAANALGGGKVKLVVTGIGEGFTTHLLLALVGGFVLALPVILYQVWAFIVPGLYQHEKKYAVSFIVAGLLLFLAGLVLGYIVLSYPVNWLVNFASDSFTELISVSSYFKFVALFLLAFGLVFEIPLVLTFLSLIGVITAETLSRKRAASHVGMWIAATFLTPGADFYSPIFLGVAMSGLFELSIGLIKLTQRMRERNERAQS</sequence>
<dbReference type="GO" id="GO:0065002">
    <property type="term" value="P:intracellular protein transmembrane transport"/>
    <property type="evidence" value="ECO:0007669"/>
    <property type="project" value="TreeGrafter"/>
</dbReference>
<dbReference type="OrthoDB" id="9777044at2"/>
<evidence type="ECO:0000313" key="7">
    <source>
        <dbReference type="Proteomes" id="UP000004508"/>
    </source>
</evidence>
<keyword evidence="5" id="KW-1003">Cell membrane</keyword>
<dbReference type="EMBL" id="ADVG01000002">
    <property type="protein sequence ID" value="EFH85747.1"/>
    <property type="molecule type" value="Genomic_DNA"/>
</dbReference>
<keyword evidence="2 5" id="KW-0812">Transmembrane</keyword>
<dbReference type="NCBIfam" id="TIGR00945">
    <property type="entry name" value="tatC"/>
    <property type="match status" value="1"/>
</dbReference>
<comment type="subcellular location">
    <subcellularLocation>
        <location evidence="5">Cell membrane</location>
        <topology evidence="5">Multi-pass membrane protein</topology>
    </subcellularLocation>
    <subcellularLocation>
        <location evidence="1">Membrane</location>
        <topology evidence="1">Multi-pass membrane protein</topology>
    </subcellularLocation>
</comment>
<feature type="transmembrane region" description="Helical" evidence="5">
    <location>
        <begin position="245"/>
        <end position="264"/>
    </location>
</feature>
<gene>
    <name evidence="5" type="primary">tatC</name>
    <name evidence="6" type="ORF">Krac_6981</name>
</gene>
<comment type="similarity">
    <text evidence="5">Belongs to the TatC family.</text>
</comment>
<proteinExistence type="inferred from homology"/>
<feature type="transmembrane region" description="Helical" evidence="5">
    <location>
        <begin position="182"/>
        <end position="210"/>
    </location>
</feature>
<dbReference type="InterPro" id="IPR002033">
    <property type="entry name" value="TatC"/>
</dbReference>
<dbReference type="STRING" id="485913.Krac_6981"/>
<dbReference type="InParanoid" id="D6TQ99"/>
<comment type="function">
    <text evidence="5">Part of the twin-arginine translocation (Tat) system that transports large folded proteins containing a characteristic twin-arginine motif in their signal peptide across membranes.</text>
</comment>
<evidence type="ECO:0000256" key="1">
    <source>
        <dbReference type="ARBA" id="ARBA00004141"/>
    </source>
</evidence>
<keyword evidence="4 5" id="KW-0472">Membrane</keyword>
<dbReference type="Pfam" id="PF00902">
    <property type="entry name" value="TatC"/>
    <property type="match status" value="1"/>
</dbReference>
<dbReference type="PANTHER" id="PTHR30371">
    <property type="entry name" value="SEC-INDEPENDENT PROTEIN TRANSLOCASE PROTEIN TATC"/>
    <property type="match status" value="1"/>
</dbReference>
<feature type="transmembrane region" description="Helical" evidence="5">
    <location>
        <begin position="222"/>
        <end position="239"/>
    </location>
</feature>
<name>D6TQ99_KTERA</name>
<evidence type="ECO:0000256" key="5">
    <source>
        <dbReference type="HAMAP-Rule" id="MF_00902"/>
    </source>
</evidence>
<comment type="caution">
    <text evidence="6">The sequence shown here is derived from an EMBL/GenBank/DDBJ whole genome shotgun (WGS) entry which is preliminary data.</text>
</comment>
<keyword evidence="5" id="KW-0813">Transport</keyword>
<keyword evidence="5" id="KW-0811">Translocation</keyword>
<dbReference type="eggNOG" id="COG0805">
    <property type="taxonomic scope" value="Bacteria"/>
</dbReference>
<dbReference type="GO" id="GO:0033281">
    <property type="term" value="C:TAT protein transport complex"/>
    <property type="evidence" value="ECO:0007669"/>
    <property type="project" value="UniProtKB-UniRule"/>
</dbReference>
<keyword evidence="7" id="KW-1185">Reference proteome</keyword>
<dbReference type="PANTHER" id="PTHR30371:SF0">
    <property type="entry name" value="SEC-INDEPENDENT PROTEIN TRANSLOCASE PROTEIN TATC, CHLOROPLASTIC-RELATED"/>
    <property type="match status" value="1"/>
</dbReference>
<evidence type="ECO:0000256" key="3">
    <source>
        <dbReference type="ARBA" id="ARBA00022989"/>
    </source>
</evidence>
<accession>D6TQ99</accession>
<dbReference type="GO" id="GO:0043953">
    <property type="term" value="P:protein transport by the Tat complex"/>
    <property type="evidence" value="ECO:0007669"/>
    <property type="project" value="UniProtKB-UniRule"/>
</dbReference>
<feature type="transmembrane region" description="Helical" evidence="5">
    <location>
        <begin position="136"/>
        <end position="162"/>
    </location>
</feature>
<keyword evidence="5" id="KW-0653">Protein transport</keyword>
<reference evidence="6 7" key="1">
    <citation type="journal article" date="2011" name="Stand. Genomic Sci.">
        <title>Non-contiguous finished genome sequence and contextual data of the filamentous soil bacterium Ktedonobacter racemifer type strain (SOSP1-21).</title>
        <authorList>
            <person name="Chang Y.J."/>
            <person name="Land M."/>
            <person name="Hauser L."/>
            <person name="Chertkov O."/>
            <person name="Del Rio T.G."/>
            <person name="Nolan M."/>
            <person name="Copeland A."/>
            <person name="Tice H."/>
            <person name="Cheng J.F."/>
            <person name="Lucas S."/>
            <person name="Han C."/>
            <person name="Goodwin L."/>
            <person name="Pitluck S."/>
            <person name="Ivanova N."/>
            <person name="Ovchinikova G."/>
            <person name="Pati A."/>
            <person name="Chen A."/>
            <person name="Palaniappan K."/>
            <person name="Mavromatis K."/>
            <person name="Liolios K."/>
            <person name="Brettin T."/>
            <person name="Fiebig A."/>
            <person name="Rohde M."/>
            <person name="Abt B."/>
            <person name="Goker M."/>
            <person name="Detter J.C."/>
            <person name="Woyke T."/>
            <person name="Bristow J."/>
            <person name="Eisen J.A."/>
            <person name="Markowitz V."/>
            <person name="Hugenholtz P."/>
            <person name="Kyrpides N.C."/>
            <person name="Klenk H.P."/>
            <person name="Lapidus A."/>
        </authorList>
    </citation>
    <scope>NUCLEOTIDE SEQUENCE [LARGE SCALE GENOMIC DNA]</scope>
    <source>
        <strain evidence="7">DSM 44963</strain>
    </source>
</reference>
<evidence type="ECO:0000313" key="6">
    <source>
        <dbReference type="EMBL" id="EFH85747.1"/>
    </source>
</evidence>
<evidence type="ECO:0000256" key="4">
    <source>
        <dbReference type="ARBA" id="ARBA00023136"/>
    </source>
</evidence>
<organism evidence="6 7">
    <name type="scientific">Ktedonobacter racemifer DSM 44963</name>
    <dbReference type="NCBI Taxonomy" id="485913"/>
    <lineage>
        <taxon>Bacteria</taxon>
        <taxon>Bacillati</taxon>
        <taxon>Chloroflexota</taxon>
        <taxon>Ktedonobacteria</taxon>
        <taxon>Ktedonobacterales</taxon>
        <taxon>Ktedonobacteraceae</taxon>
        <taxon>Ktedonobacter</taxon>
    </lineage>
</organism>
<evidence type="ECO:0000256" key="2">
    <source>
        <dbReference type="ARBA" id="ARBA00022692"/>
    </source>
</evidence>
<feature type="transmembrane region" description="Helical" evidence="5">
    <location>
        <begin position="101"/>
        <end position="124"/>
    </location>
</feature>
<dbReference type="RefSeq" id="WP_007909470.1">
    <property type="nucleotide sequence ID" value="NZ_ADVG01000002.1"/>
</dbReference>
<feature type="transmembrane region" description="Helical" evidence="5">
    <location>
        <begin position="45"/>
        <end position="66"/>
    </location>
</feature>
<protein>
    <recommendedName>
        <fullName evidence="5">Sec-independent protein translocase protein TatC</fullName>
    </recommendedName>
</protein>
<dbReference type="PRINTS" id="PR01840">
    <property type="entry name" value="TATCFAMILY"/>
</dbReference>
<dbReference type="AlphaFoldDB" id="D6TQ99"/>